<feature type="domain" description="4Fe-4S Mo/W bis-MGD-type" evidence="7">
    <location>
        <begin position="57"/>
        <end position="121"/>
    </location>
</feature>
<dbReference type="Pfam" id="PF00384">
    <property type="entry name" value="Molybdopterin"/>
    <property type="match status" value="1"/>
</dbReference>
<dbReference type="PANTHER" id="PTHR43742">
    <property type="entry name" value="TRIMETHYLAMINE-N-OXIDE REDUCTASE"/>
    <property type="match status" value="1"/>
</dbReference>
<keyword evidence="9" id="KW-1185">Reference proteome</keyword>
<dbReference type="PROSITE" id="PS51318">
    <property type="entry name" value="TAT"/>
    <property type="match status" value="1"/>
</dbReference>
<evidence type="ECO:0000256" key="6">
    <source>
        <dbReference type="ARBA" id="ARBA00023014"/>
    </source>
</evidence>
<dbReference type="HOGENOM" id="CLU_000422_13_3_0"/>
<evidence type="ECO:0000313" key="8">
    <source>
        <dbReference type="EMBL" id="ADD67009.1"/>
    </source>
</evidence>
<dbReference type="InterPro" id="IPR019546">
    <property type="entry name" value="TAT_signal_bac_arc"/>
</dbReference>
<protein>
    <submittedName>
        <fullName evidence="8">Molybdopterin oxidoreductase</fullName>
    </submittedName>
</protein>
<dbReference type="PaxDb" id="522772-Dacet_0205"/>
<gene>
    <name evidence="8" type="ordered locus">Dacet_0205</name>
</gene>
<dbReference type="GO" id="GO:0016491">
    <property type="term" value="F:oxidoreductase activity"/>
    <property type="evidence" value="ECO:0007669"/>
    <property type="project" value="UniProtKB-KW"/>
</dbReference>
<dbReference type="Gene3D" id="3.40.50.740">
    <property type="match status" value="1"/>
</dbReference>
<dbReference type="GO" id="GO:0051536">
    <property type="term" value="F:iron-sulfur cluster binding"/>
    <property type="evidence" value="ECO:0007669"/>
    <property type="project" value="UniProtKB-KW"/>
</dbReference>
<dbReference type="Pfam" id="PF01568">
    <property type="entry name" value="Molydop_binding"/>
    <property type="match status" value="1"/>
</dbReference>
<dbReference type="STRING" id="522772.Dacet_0205"/>
<dbReference type="InterPro" id="IPR006963">
    <property type="entry name" value="Mopterin_OxRdtase_4Fe-4S_dom"/>
</dbReference>
<dbReference type="GO" id="GO:0043546">
    <property type="term" value="F:molybdopterin cofactor binding"/>
    <property type="evidence" value="ECO:0007669"/>
    <property type="project" value="InterPro"/>
</dbReference>
<dbReference type="EMBL" id="CP001968">
    <property type="protein sequence ID" value="ADD67009.1"/>
    <property type="molecule type" value="Genomic_DNA"/>
</dbReference>
<dbReference type="InterPro" id="IPR006311">
    <property type="entry name" value="TAT_signal"/>
</dbReference>
<dbReference type="Gene3D" id="3.40.50.12440">
    <property type="match status" value="2"/>
</dbReference>
<dbReference type="GO" id="GO:0009061">
    <property type="term" value="P:anaerobic respiration"/>
    <property type="evidence" value="ECO:0007669"/>
    <property type="project" value="TreeGrafter"/>
</dbReference>
<keyword evidence="2" id="KW-0479">Metal-binding</keyword>
<dbReference type="Gene3D" id="2.40.40.20">
    <property type="match status" value="1"/>
</dbReference>
<dbReference type="KEGG" id="dap:Dacet_0205"/>
<evidence type="ECO:0000313" key="9">
    <source>
        <dbReference type="Proteomes" id="UP000002012"/>
    </source>
</evidence>
<dbReference type="PANTHER" id="PTHR43742:SF3">
    <property type="entry name" value="DIMETHYL SULFOXIDE REDUCTASE DMSA"/>
    <property type="match status" value="1"/>
</dbReference>
<dbReference type="SUPFAM" id="SSF53706">
    <property type="entry name" value="Formate dehydrogenase/DMSO reductase, domains 1-3"/>
    <property type="match status" value="1"/>
</dbReference>
<reference evidence="8 9" key="1">
    <citation type="journal article" date="2010" name="Stand. Genomic Sci.">
        <title>Complete genome sequence of Denitrovibrio acetiphilus type strain (N2460).</title>
        <authorList>
            <person name="Kiss H."/>
            <person name="Lang E."/>
            <person name="Lapidus A."/>
            <person name="Copeland A."/>
            <person name="Nolan M."/>
            <person name="Glavina Del Rio T."/>
            <person name="Chen F."/>
            <person name="Lucas S."/>
            <person name="Tice H."/>
            <person name="Cheng J.F."/>
            <person name="Han C."/>
            <person name="Goodwin L."/>
            <person name="Pitluck S."/>
            <person name="Liolios K."/>
            <person name="Pati A."/>
            <person name="Ivanova N."/>
            <person name="Mavromatis K."/>
            <person name="Chen A."/>
            <person name="Palaniappan K."/>
            <person name="Land M."/>
            <person name="Hauser L."/>
            <person name="Chang Y.J."/>
            <person name="Jeffries C.D."/>
            <person name="Detter J.C."/>
            <person name="Brettin T."/>
            <person name="Spring S."/>
            <person name="Rohde M."/>
            <person name="Goker M."/>
            <person name="Woyke T."/>
            <person name="Bristow J."/>
            <person name="Eisen J.A."/>
            <person name="Markowitz V."/>
            <person name="Hugenholtz P."/>
            <person name="Kyrpides N.C."/>
            <person name="Klenk H.P."/>
        </authorList>
    </citation>
    <scope>NUCLEOTIDE SEQUENCE [LARGE SCALE GENOMIC DNA]</scope>
    <source>
        <strain evidence="9">DSM 12809 / NBRC 114555 / N2460</strain>
    </source>
</reference>
<dbReference type="Gene3D" id="3.40.228.10">
    <property type="entry name" value="Dimethylsulfoxide Reductase, domain 2"/>
    <property type="match status" value="1"/>
</dbReference>
<dbReference type="OrthoDB" id="9796486at2"/>
<accession>D4H232</accession>
<name>D4H232_DENA2</name>
<comment type="similarity">
    <text evidence="1">Belongs to the prokaryotic molybdopterin-containing oxidoreductase family.</text>
</comment>
<dbReference type="SUPFAM" id="SSF50692">
    <property type="entry name" value="ADC-like"/>
    <property type="match status" value="1"/>
</dbReference>
<evidence type="ECO:0000256" key="4">
    <source>
        <dbReference type="ARBA" id="ARBA00023002"/>
    </source>
</evidence>
<dbReference type="InterPro" id="IPR050612">
    <property type="entry name" value="Prok_Mopterin_Oxidored"/>
</dbReference>
<dbReference type="GO" id="GO:0030151">
    <property type="term" value="F:molybdenum ion binding"/>
    <property type="evidence" value="ECO:0007669"/>
    <property type="project" value="TreeGrafter"/>
</dbReference>
<keyword evidence="5" id="KW-0408">Iron</keyword>
<dbReference type="RefSeq" id="WP_013009554.1">
    <property type="nucleotide sequence ID" value="NC_013943.1"/>
</dbReference>
<dbReference type="PROSITE" id="PS51257">
    <property type="entry name" value="PROKAR_LIPOPROTEIN"/>
    <property type="match status" value="1"/>
</dbReference>
<organism evidence="8 9">
    <name type="scientific">Denitrovibrio acetiphilus (strain DSM 12809 / NBRC 114555 / N2460)</name>
    <dbReference type="NCBI Taxonomy" id="522772"/>
    <lineage>
        <taxon>Bacteria</taxon>
        <taxon>Pseudomonadati</taxon>
        <taxon>Deferribacterota</taxon>
        <taxon>Deferribacteres</taxon>
        <taxon>Deferribacterales</taxon>
        <taxon>Geovibrionaceae</taxon>
        <taxon>Denitrovibrio</taxon>
    </lineage>
</organism>
<evidence type="ECO:0000256" key="5">
    <source>
        <dbReference type="ARBA" id="ARBA00023004"/>
    </source>
</evidence>
<keyword evidence="4" id="KW-0560">Oxidoreductase</keyword>
<evidence type="ECO:0000256" key="3">
    <source>
        <dbReference type="ARBA" id="ARBA00022729"/>
    </source>
</evidence>
<dbReference type="GO" id="GO:0009055">
    <property type="term" value="F:electron transfer activity"/>
    <property type="evidence" value="ECO:0007669"/>
    <property type="project" value="TreeGrafter"/>
</dbReference>
<proteinExistence type="inferred from homology"/>
<evidence type="ECO:0000259" key="7">
    <source>
        <dbReference type="PROSITE" id="PS51669"/>
    </source>
</evidence>
<dbReference type="GO" id="GO:0030288">
    <property type="term" value="C:outer membrane-bounded periplasmic space"/>
    <property type="evidence" value="ECO:0007669"/>
    <property type="project" value="TreeGrafter"/>
</dbReference>
<keyword evidence="6" id="KW-0411">Iron-sulfur</keyword>
<dbReference type="InterPro" id="IPR006656">
    <property type="entry name" value="Mopterin_OxRdtase"/>
</dbReference>
<evidence type="ECO:0000256" key="2">
    <source>
        <dbReference type="ARBA" id="ARBA00022723"/>
    </source>
</evidence>
<dbReference type="InterPro" id="IPR009010">
    <property type="entry name" value="Asp_de-COase-like_dom_sf"/>
</dbReference>
<dbReference type="NCBIfam" id="TIGR01409">
    <property type="entry name" value="TAT_signal_seq"/>
    <property type="match status" value="1"/>
</dbReference>
<dbReference type="Pfam" id="PF10518">
    <property type="entry name" value="TAT_signal"/>
    <property type="match status" value="1"/>
</dbReference>
<dbReference type="InParanoid" id="D4H232"/>
<keyword evidence="3" id="KW-0732">Signal</keyword>
<dbReference type="InterPro" id="IPR006657">
    <property type="entry name" value="MoPterin_dinucl-bd_dom"/>
</dbReference>
<dbReference type="Proteomes" id="UP000002012">
    <property type="component" value="Chromosome"/>
</dbReference>
<evidence type="ECO:0000256" key="1">
    <source>
        <dbReference type="ARBA" id="ARBA00010312"/>
    </source>
</evidence>
<dbReference type="AlphaFoldDB" id="D4H232"/>
<dbReference type="PROSITE" id="PS51669">
    <property type="entry name" value="4FE4S_MOW_BIS_MGD"/>
    <property type="match status" value="1"/>
</dbReference>
<dbReference type="eggNOG" id="COG0243">
    <property type="taxonomic scope" value="Bacteria"/>
</dbReference>
<sequence length="966" mass="106482" precursor="true">MSLKDKLLKSQEVTRRTFLKGASAAGAAAALYGCGGGGGGKTYMEEDDTLEVPEIKGTIIPSTTPHNCGGRCVSKFYVEDGVIKRIVSDERGDVDLKDGDDPEYRACVRCHAKKQWFNRNDRLLYPLKQTGERGDINGFQRISWEQAYTEIAAKMQEIKDTYGNEAFHNMYASGDASGWGGAANLRLLNLFGGYTSYYLSYSSPTLQHVARFVEGKGFANPYGNSRQDAQYADNIVLWSCNYHESVIGTNSGWYLSQFKEMGIPITSVDVRYSMSTATVASDFVDVEPGTDSALVLGMMYHLLTDRLADLDIDFIKAYVFGFFDNGNDSYHVDLDTTRYKVPDGASLSAFIMGDDNSLTTVMHGGESLNNATSVYPQTIGYEVNADDELYGKTVSIWGQKAKTPEWAEKITGVPAAKIRQMADMYLDTKVTTWSGLGYNRGAESEQIIWLLRILSAITKNFGVHGAGYGRNSQNVSPTLPSNGMSSGVSNGVSLKSKIYDDTRLTSPLDYVPTGQMNNLSVFTIPDAVASEATGKSRWNDGQVKQLTTPFKALFIAAGNIMYNQHSGTEYAGEIFKDKSKLELIVNMEPFMTSSASISDYILPSTLPGEKPGAVNAWTTGEVAIKMNKVIDSPGEVMDEYTICGKIAEKLGFGADYFDGYAEGTEGMETRLRDGWESANLSSKYGMTYDEWSEKGIASLHGTYDEQFINHQAFREDPVNNPLQTPSGKFEAYCLGMMEDYEARYHENVDTVTADSDGTDTLYGGTLYTEYHSDSNARRFVYPIPMYIPMSEGRHAIDAIDPSDELCHDDPLGLNDKGYTFNLLSWHLMYRSHSTLNNNGFLNEVYKKDINGNKAFIDNEREFTDGVWDEDIYEPIWINAADAKDAGVTTGDRVLVSNDRGKLYATAVVTQRTPVGTVSMGQGGWLQLNSEGIDIGGCVSTVTSPRPSRICKGNNCATDCRVKFEKA</sequence>